<dbReference type="PANTHER" id="PTHR12203">
    <property type="entry name" value="KDEL LYS-ASP-GLU-LEU CONTAINING - RELATED"/>
    <property type="match status" value="1"/>
</dbReference>
<comment type="similarity">
    <text evidence="1">Belongs to the glycosyltransferase 90 family.</text>
</comment>
<dbReference type="PANTHER" id="PTHR12203:SF35">
    <property type="entry name" value="PROTEIN O-GLUCOSYLTRANSFERASE 1"/>
    <property type="match status" value="1"/>
</dbReference>
<dbReference type="RefSeq" id="XP_005827286.1">
    <property type="nucleotide sequence ID" value="XM_005827229.1"/>
</dbReference>
<feature type="domain" description="Glycosyl transferase CAP10" evidence="3">
    <location>
        <begin position="222"/>
        <end position="395"/>
    </location>
</feature>
<dbReference type="GO" id="GO:0016740">
    <property type="term" value="F:transferase activity"/>
    <property type="evidence" value="ECO:0007669"/>
    <property type="project" value="UniProtKB-KW"/>
</dbReference>
<dbReference type="HOGENOM" id="CLU_678735_0_0_1"/>
<dbReference type="KEGG" id="gtt:GUITHDRAFT_142809"/>
<dbReference type="OrthoDB" id="202415at2759"/>
<organism evidence="4">
    <name type="scientific">Guillardia theta (strain CCMP2712)</name>
    <name type="common">Cryptophyte</name>
    <dbReference type="NCBI Taxonomy" id="905079"/>
    <lineage>
        <taxon>Eukaryota</taxon>
        <taxon>Cryptophyceae</taxon>
        <taxon>Pyrenomonadales</taxon>
        <taxon>Geminigeraceae</taxon>
        <taxon>Guillardia</taxon>
    </lineage>
</organism>
<dbReference type="EnsemblProtists" id="EKX40306">
    <property type="protein sequence ID" value="EKX40306"/>
    <property type="gene ID" value="GUITHDRAFT_142809"/>
</dbReference>
<evidence type="ECO:0000313" key="4">
    <source>
        <dbReference type="EMBL" id="EKX40306.1"/>
    </source>
</evidence>
<evidence type="ECO:0000256" key="2">
    <source>
        <dbReference type="ARBA" id="ARBA00022679"/>
    </source>
</evidence>
<evidence type="ECO:0000259" key="3">
    <source>
        <dbReference type="Pfam" id="PF05686"/>
    </source>
</evidence>
<keyword evidence="2" id="KW-0808">Transferase</keyword>
<accession>L1IVQ7</accession>
<protein>
    <recommendedName>
        <fullName evidence="3">Glycosyl transferase CAP10 domain-containing protein</fullName>
    </recommendedName>
</protein>
<dbReference type="GeneID" id="17297115"/>
<dbReference type="EMBL" id="JH993032">
    <property type="protein sequence ID" value="EKX40306.1"/>
    <property type="molecule type" value="Genomic_DNA"/>
</dbReference>
<proteinExistence type="inferred from homology"/>
<reference evidence="4 6" key="1">
    <citation type="journal article" date="2012" name="Nature">
        <title>Algal genomes reveal evolutionary mosaicism and the fate of nucleomorphs.</title>
        <authorList>
            <consortium name="DOE Joint Genome Institute"/>
            <person name="Curtis B.A."/>
            <person name="Tanifuji G."/>
            <person name="Burki F."/>
            <person name="Gruber A."/>
            <person name="Irimia M."/>
            <person name="Maruyama S."/>
            <person name="Arias M.C."/>
            <person name="Ball S.G."/>
            <person name="Gile G.H."/>
            <person name="Hirakawa Y."/>
            <person name="Hopkins J.F."/>
            <person name="Kuo A."/>
            <person name="Rensing S.A."/>
            <person name="Schmutz J."/>
            <person name="Symeonidi A."/>
            <person name="Elias M."/>
            <person name="Eveleigh R.J."/>
            <person name="Herman E.K."/>
            <person name="Klute M.J."/>
            <person name="Nakayama T."/>
            <person name="Obornik M."/>
            <person name="Reyes-Prieto A."/>
            <person name="Armbrust E.V."/>
            <person name="Aves S.J."/>
            <person name="Beiko R.G."/>
            <person name="Coutinho P."/>
            <person name="Dacks J.B."/>
            <person name="Durnford D.G."/>
            <person name="Fast N.M."/>
            <person name="Green B.R."/>
            <person name="Grisdale C.J."/>
            <person name="Hempel F."/>
            <person name="Henrissat B."/>
            <person name="Hoppner M.P."/>
            <person name="Ishida K."/>
            <person name="Kim E."/>
            <person name="Koreny L."/>
            <person name="Kroth P.G."/>
            <person name="Liu Y."/>
            <person name="Malik S.B."/>
            <person name="Maier U.G."/>
            <person name="McRose D."/>
            <person name="Mock T."/>
            <person name="Neilson J.A."/>
            <person name="Onodera N.T."/>
            <person name="Poole A.M."/>
            <person name="Pritham E.J."/>
            <person name="Richards T.A."/>
            <person name="Rocap G."/>
            <person name="Roy S.W."/>
            <person name="Sarai C."/>
            <person name="Schaack S."/>
            <person name="Shirato S."/>
            <person name="Slamovits C.H."/>
            <person name="Spencer D.F."/>
            <person name="Suzuki S."/>
            <person name="Worden A.Z."/>
            <person name="Zauner S."/>
            <person name="Barry K."/>
            <person name="Bell C."/>
            <person name="Bharti A.K."/>
            <person name="Crow J.A."/>
            <person name="Grimwood J."/>
            <person name="Kramer R."/>
            <person name="Lindquist E."/>
            <person name="Lucas S."/>
            <person name="Salamov A."/>
            <person name="McFadden G.I."/>
            <person name="Lane C.E."/>
            <person name="Keeling P.J."/>
            <person name="Gray M.W."/>
            <person name="Grigoriev I.V."/>
            <person name="Archibald J.M."/>
        </authorList>
    </citation>
    <scope>NUCLEOTIDE SEQUENCE</scope>
    <source>
        <strain evidence="4 6">CCMP2712</strain>
    </source>
</reference>
<dbReference type="Pfam" id="PF05686">
    <property type="entry name" value="Glyco_transf_90"/>
    <property type="match status" value="1"/>
</dbReference>
<dbReference type="InterPro" id="IPR006598">
    <property type="entry name" value="CAP10"/>
</dbReference>
<dbReference type="InterPro" id="IPR051091">
    <property type="entry name" value="O-Glucosyltr/Glycosyltrsf_90"/>
</dbReference>
<gene>
    <name evidence="4" type="ORF">GUITHDRAFT_142809</name>
</gene>
<evidence type="ECO:0000256" key="1">
    <source>
        <dbReference type="ARBA" id="ARBA00010118"/>
    </source>
</evidence>
<sequence>MATMTTGDRPGWYDEETFAVYDSFLRRTQSKEYLDMAVIRKLEPYKEHGLGADAVKLAMRLGACKDTCDPNEARWNTHFQIVNGTVYAVGGIQPFWNEHHRKRVKAVYTIFAELVKLQPDLPDVEFVINFHDYNKVLRSQEDTMSWGDSTYCPPFALNESFLESARSGASRSCEAVGGSAGSFKEHEPQFHGHDWQLHYRIYGNHFGNPIIRVNETNPLKIAIFSATSCAFSYDISFPTTFYDFDLLDQEYSELSAATESLNCWPELAGRFQTTEALFPWDSKLDVAFFRGSCWFYKSHGRTAAMTMSKVAKDLVDAEWYDEIRTDMLEKDGIPQFGDIHESARYKYLLLPDLLEESIWKAMTSGRCAFLPCEEFYYGFFKPYTHYLPIKRNDDVVLNISDSLVNT</sequence>
<dbReference type="Proteomes" id="UP000011087">
    <property type="component" value="Unassembled WGS sequence"/>
</dbReference>
<dbReference type="AlphaFoldDB" id="L1IVQ7"/>
<name>L1IVQ7_GUITC</name>
<keyword evidence="6" id="KW-1185">Reference proteome</keyword>
<reference evidence="6" key="2">
    <citation type="submission" date="2012-11" db="EMBL/GenBank/DDBJ databases">
        <authorList>
            <person name="Kuo A."/>
            <person name="Curtis B.A."/>
            <person name="Tanifuji G."/>
            <person name="Burki F."/>
            <person name="Gruber A."/>
            <person name="Irimia M."/>
            <person name="Maruyama S."/>
            <person name="Arias M.C."/>
            <person name="Ball S.G."/>
            <person name="Gile G.H."/>
            <person name="Hirakawa Y."/>
            <person name="Hopkins J.F."/>
            <person name="Rensing S.A."/>
            <person name="Schmutz J."/>
            <person name="Symeonidi A."/>
            <person name="Elias M."/>
            <person name="Eveleigh R.J."/>
            <person name="Herman E.K."/>
            <person name="Klute M.J."/>
            <person name="Nakayama T."/>
            <person name="Obornik M."/>
            <person name="Reyes-Prieto A."/>
            <person name="Armbrust E.V."/>
            <person name="Aves S.J."/>
            <person name="Beiko R.G."/>
            <person name="Coutinho P."/>
            <person name="Dacks J.B."/>
            <person name="Durnford D.G."/>
            <person name="Fast N.M."/>
            <person name="Green B.R."/>
            <person name="Grisdale C."/>
            <person name="Hempe F."/>
            <person name="Henrissat B."/>
            <person name="Hoppner M.P."/>
            <person name="Ishida K.-I."/>
            <person name="Kim E."/>
            <person name="Koreny L."/>
            <person name="Kroth P.G."/>
            <person name="Liu Y."/>
            <person name="Malik S.-B."/>
            <person name="Maier U.G."/>
            <person name="McRose D."/>
            <person name="Mock T."/>
            <person name="Neilson J.A."/>
            <person name="Onodera N.T."/>
            <person name="Poole A.M."/>
            <person name="Pritham E.J."/>
            <person name="Richards T.A."/>
            <person name="Rocap G."/>
            <person name="Roy S.W."/>
            <person name="Sarai C."/>
            <person name="Schaack S."/>
            <person name="Shirato S."/>
            <person name="Slamovits C.H."/>
            <person name="Spencer D.F."/>
            <person name="Suzuki S."/>
            <person name="Worden A.Z."/>
            <person name="Zauner S."/>
            <person name="Barry K."/>
            <person name="Bell C."/>
            <person name="Bharti A.K."/>
            <person name="Crow J.A."/>
            <person name="Grimwood J."/>
            <person name="Kramer R."/>
            <person name="Lindquist E."/>
            <person name="Lucas S."/>
            <person name="Salamov A."/>
            <person name="McFadden G.I."/>
            <person name="Lane C.E."/>
            <person name="Keeling P.J."/>
            <person name="Gray M.W."/>
            <person name="Grigoriev I.V."/>
            <person name="Archibald J.M."/>
        </authorList>
    </citation>
    <scope>NUCLEOTIDE SEQUENCE</scope>
    <source>
        <strain evidence="6">CCMP2712</strain>
    </source>
</reference>
<evidence type="ECO:0000313" key="5">
    <source>
        <dbReference type="EnsemblProtists" id="EKX40306"/>
    </source>
</evidence>
<reference evidence="5" key="3">
    <citation type="submission" date="2016-03" db="UniProtKB">
        <authorList>
            <consortium name="EnsemblProtists"/>
        </authorList>
    </citation>
    <scope>IDENTIFICATION</scope>
</reference>
<dbReference type="PaxDb" id="55529-EKX40306"/>
<evidence type="ECO:0000313" key="6">
    <source>
        <dbReference type="Proteomes" id="UP000011087"/>
    </source>
</evidence>